<accession>A0A1Y0B3U0</accession>
<name>A0A1Y0B3U0_9LAMI</name>
<sequence length="66" mass="7883">MSSQLRIRRKDPIPSLKQWSTTPLLCYFCSTVKRRHAINIAPFSMRSTRLNLYTDQYEKAFKVLLY</sequence>
<reference evidence="2" key="1">
    <citation type="submission" date="2017-03" db="EMBL/GenBank/DDBJ databases">
        <title>The mitochondrial genome of the carnivorous plant Utricularia reniformis (Lentibulariaceae): structure, comparative analysis and evolutionary landmarks.</title>
        <authorList>
            <person name="Silva S.R."/>
            <person name="Alvarenga D.O."/>
            <person name="Michael T.P."/>
            <person name="Miranda V.F.O."/>
            <person name="Varani A.M."/>
        </authorList>
    </citation>
    <scope>NUCLEOTIDE SEQUENCE</scope>
</reference>
<protein>
    <submittedName>
        <fullName evidence="2">Uncharacterized protein</fullName>
    </submittedName>
</protein>
<gene>
    <name evidence="1" type="ORF">AEK19_MT0831</name>
    <name evidence="2" type="ORF">AEK19_MT1878</name>
</gene>
<geneLocation type="mitochondrion" evidence="2"/>
<dbReference type="EMBL" id="KY774314">
    <property type="protein sequence ID" value="ART31064.1"/>
    <property type="molecule type" value="Genomic_DNA"/>
</dbReference>
<organism evidence="2">
    <name type="scientific">Utricularia reniformis</name>
    <dbReference type="NCBI Taxonomy" id="192314"/>
    <lineage>
        <taxon>Eukaryota</taxon>
        <taxon>Viridiplantae</taxon>
        <taxon>Streptophyta</taxon>
        <taxon>Embryophyta</taxon>
        <taxon>Tracheophyta</taxon>
        <taxon>Spermatophyta</taxon>
        <taxon>Magnoliopsida</taxon>
        <taxon>eudicotyledons</taxon>
        <taxon>Gunneridae</taxon>
        <taxon>Pentapetalae</taxon>
        <taxon>asterids</taxon>
        <taxon>lamiids</taxon>
        <taxon>Lamiales</taxon>
        <taxon>Lentibulariaceae</taxon>
        <taxon>Utricularia</taxon>
    </lineage>
</organism>
<proteinExistence type="predicted"/>
<keyword evidence="2" id="KW-0496">Mitochondrion</keyword>
<dbReference type="AlphaFoldDB" id="A0A1Y0B3U0"/>
<evidence type="ECO:0000313" key="2">
    <source>
        <dbReference type="EMBL" id="ART32047.1"/>
    </source>
</evidence>
<dbReference type="EMBL" id="KY774314">
    <property type="protein sequence ID" value="ART32047.1"/>
    <property type="molecule type" value="Genomic_DNA"/>
</dbReference>
<evidence type="ECO:0000313" key="1">
    <source>
        <dbReference type="EMBL" id="ART31064.1"/>
    </source>
</evidence>